<dbReference type="Proteomes" id="UP000193925">
    <property type="component" value="Chromosome AFERRI"/>
</dbReference>
<evidence type="ECO:0000313" key="2">
    <source>
        <dbReference type="EMBL" id="SMH66447.1"/>
    </source>
</evidence>
<gene>
    <name evidence="2" type="ORF">AFERRI_30179</name>
    <name evidence="1" type="ORF">AFERRI_30385</name>
</gene>
<keyword evidence="3" id="KW-1185">Reference proteome</keyword>
<accession>A0A060UT32</accession>
<dbReference type="AlphaFoldDB" id="A0A060UT32"/>
<organism evidence="1">
    <name type="scientific">Acidithiobacillus ferrivorans</name>
    <dbReference type="NCBI Taxonomy" id="160808"/>
    <lineage>
        <taxon>Bacteria</taxon>
        <taxon>Pseudomonadati</taxon>
        <taxon>Pseudomonadota</taxon>
        <taxon>Acidithiobacillia</taxon>
        <taxon>Acidithiobacillales</taxon>
        <taxon>Acidithiobacillaceae</taxon>
        <taxon>Acidithiobacillus</taxon>
    </lineage>
</organism>
<reference evidence="1" key="1">
    <citation type="submission" date="2014-03" db="EMBL/GenBank/DDBJ databases">
        <authorList>
            <person name="Genoscope - CEA"/>
        </authorList>
    </citation>
    <scope>NUCLEOTIDE SEQUENCE [LARGE SCALE GENOMIC DNA]</scope>
    <source>
        <strain evidence="1">CF27</strain>
    </source>
</reference>
<dbReference type="EMBL" id="LT841305">
    <property type="protein sequence ID" value="SMH66447.1"/>
    <property type="molecule type" value="Genomic_DNA"/>
</dbReference>
<reference evidence="2 3" key="3">
    <citation type="submission" date="2017-03" db="EMBL/GenBank/DDBJ databases">
        <authorList>
            <person name="Regsiter A."/>
            <person name="William W."/>
        </authorList>
    </citation>
    <scope>NUCLEOTIDE SEQUENCE [LARGE SCALE GENOMIC DNA]</scope>
    <source>
        <strain evidence="2">PRJEB5721</strain>
    </source>
</reference>
<dbReference type="InterPro" id="IPR043519">
    <property type="entry name" value="NT_sf"/>
</dbReference>
<dbReference type="Gene3D" id="3.30.460.10">
    <property type="entry name" value="Beta Polymerase, domain 2"/>
    <property type="match status" value="1"/>
</dbReference>
<evidence type="ECO:0000313" key="3">
    <source>
        <dbReference type="Proteomes" id="UP000193925"/>
    </source>
</evidence>
<dbReference type="CDD" id="cd05403">
    <property type="entry name" value="NT_KNTase_like"/>
    <property type="match status" value="1"/>
</dbReference>
<sequence length="66" mass="7217">MRLSPEQITQIRQSAAESFGPEARVWLFGSRVDDSKLGGDVDLLVESDLYGCLHGGDDHCASRRPA</sequence>
<evidence type="ECO:0000313" key="1">
    <source>
        <dbReference type="EMBL" id="CDQ09739.1"/>
    </source>
</evidence>
<dbReference type="SUPFAM" id="SSF81301">
    <property type="entry name" value="Nucleotidyltransferase"/>
    <property type="match status" value="1"/>
</dbReference>
<dbReference type="RefSeq" id="WP_197052736.1">
    <property type="nucleotide sequence ID" value="NZ_CCCS020000023.1"/>
</dbReference>
<name>A0A060UT32_9PROT</name>
<proteinExistence type="predicted"/>
<evidence type="ECO:0008006" key="4">
    <source>
        <dbReference type="Google" id="ProtNLM"/>
    </source>
</evidence>
<reference evidence="1" key="2">
    <citation type="submission" date="2014-07" db="EMBL/GenBank/DDBJ databases">
        <title>Initial genome analysis of the psychrotolerant acidophile Acidithiobacillus ferrivorans CF27: insights into iron and sulfur oxidation pathways and into biofilm formation.</title>
        <authorList>
            <person name="Talla E."/>
            <person name="Hedrich S."/>
            <person name="Mangenot S."/>
            <person name="Ji B."/>
            <person name="Johnson D.B."/>
            <person name="Barbe V."/>
            <person name="Bonnefoy V."/>
        </authorList>
    </citation>
    <scope>NUCLEOTIDE SEQUENCE [LARGE SCALE GENOMIC DNA]</scope>
    <source>
        <strain evidence="1">CF27</strain>
    </source>
</reference>
<protein>
    <recommendedName>
        <fullName evidence="4">Polymerase nucleotidyl transferase domain-containing protein</fullName>
    </recommendedName>
</protein>
<dbReference type="EMBL" id="CCCS020000023">
    <property type="protein sequence ID" value="CDQ09739.1"/>
    <property type="molecule type" value="Genomic_DNA"/>
</dbReference>